<dbReference type="GO" id="GO:0005911">
    <property type="term" value="C:cell-cell junction"/>
    <property type="evidence" value="ECO:0007669"/>
    <property type="project" value="TreeGrafter"/>
</dbReference>
<evidence type="ECO:0000256" key="6">
    <source>
        <dbReference type="SAM" id="Phobius"/>
    </source>
</evidence>
<dbReference type="InterPro" id="IPR013783">
    <property type="entry name" value="Ig-like_fold"/>
</dbReference>
<accession>A0A0H3YJP5</accession>
<reference evidence="8" key="1">
    <citation type="journal article" date="2015" name="Elife">
        <title>Stem cells and fluid flow drive cyst formation in an invertebrate excretory organ.</title>
        <authorList>
            <person name="Thi-Kim Vu H."/>
            <person name="Rink J.C."/>
            <person name="McKinney S.A."/>
            <person name="McClain M."/>
            <person name="Lakshmanaperumal N."/>
            <person name="Alexander R."/>
            <person name="Sanchez Alvarado A."/>
        </authorList>
    </citation>
    <scope>NUCLEOTIDE SEQUENCE</scope>
</reference>
<dbReference type="PROSITE" id="PS50835">
    <property type="entry name" value="IG_LIKE"/>
    <property type="match status" value="4"/>
</dbReference>
<comment type="subcellular location">
    <subcellularLocation>
        <location evidence="1">Membrane</location>
        <topology evidence="1">Single-pass type I membrane protein</topology>
    </subcellularLocation>
</comment>
<dbReference type="InterPro" id="IPR013106">
    <property type="entry name" value="Ig_V-set"/>
</dbReference>
<protein>
    <submittedName>
        <fullName evidence="8">NEPH-1</fullName>
    </submittedName>
</protein>
<dbReference type="InterPro" id="IPR013151">
    <property type="entry name" value="Immunoglobulin_dom"/>
</dbReference>
<evidence type="ECO:0000256" key="1">
    <source>
        <dbReference type="ARBA" id="ARBA00004479"/>
    </source>
</evidence>
<gene>
    <name evidence="8" type="primary">NEPH-1</name>
</gene>
<dbReference type="GO" id="GO:0005886">
    <property type="term" value="C:plasma membrane"/>
    <property type="evidence" value="ECO:0007669"/>
    <property type="project" value="TreeGrafter"/>
</dbReference>
<dbReference type="InterPro" id="IPR003599">
    <property type="entry name" value="Ig_sub"/>
</dbReference>
<name>A0A0H3YJP5_SCHMD</name>
<keyword evidence="3" id="KW-1015">Disulfide bond</keyword>
<keyword evidence="5" id="KW-0393">Immunoglobulin domain</keyword>
<keyword evidence="6" id="KW-0812">Transmembrane</keyword>
<feature type="domain" description="Ig-like" evidence="7">
    <location>
        <begin position="397"/>
        <end position="504"/>
    </location>
</feature>
<sequence>MLIVHGAFHIPGNLAFTSLYIYLWMVKFADNQILGPVSTSVLINSTARLRCRVTFNNSNTPVKVQWQKDGFGYENETLRDHFNGRYQMPGPRETGTYDLVIHSVDKQDDGEYACQVNAAIHILETTKSINLTVIVPPDKIKLKSSQFDFQNNSTNNEIIQNIWGHLNEFLILSCEIQYSRPATELVWKLGEFALREGKSGDIDGQEVGTVTTKSEFMDSFDQFYYKSESHLRLRLRKDHNGEILKCTIANEQSFMHKTPKPAIMKLNVLFVLDVKMDVIPHRPFFHFTEHEMIQINCSASTNPANVIYNWIKYNPTTKTTTIIKYFDRSGVLKIKVRRDLNNMFIRCQVLSVLAGKECYSNFQAESIIYDNSYLVNCSERHTANGSSQIILRVQYSPIILDSILETKAAFLGDVVTLDCRADSNPPAKITWYKSKFSSKEIMANPDLVGARNLQKDTQMSSYSSMTLLSISDKYHFTITDADNLGLFICIALTDGFPPVQKTVFVGQGATPQIVNNQKIIIAKSGLSVRISCHIISIPLPDKGKIIWFKNLNTKPIEAKSKNQIYEEERLAGVVSYLYIHKVTYEDYGTYNCSVSNPYGRVSSTIELIPPVETPMIFIIGSSCAIALAVLFAFIIFCIIRTSKNRSTSTNQRSVYMKGHMMSPCHSPLSQENFGTGFTNAYIDGVGDFGNMDFMQMSSKNNYESTCASGPQSMINNISGIYLDSNLNYYQTNTKDMKVIPEMDQIHNHNIYQRRSEWMENHNSQIEGANESTRSYDSGVCPDESILTSCSPYHPNQSTNFGVPSCQIIPLYQSSKTDQELSQSSQNIYYPALNVSKNILSSVSLASVLYHKPIISCSNRNDYNYQFPTIKDSFIVPNIQSEVQPFDQEQYRTINNLPDLTDVREPVLPYIIAYSPTCITRKNLDWTSLNQSTKL</sequence>
<dbReference type="AlphaFoldDB" id="A0A0H3YJP5"/>
<keyword evidence="4" id="KW-0325">Glycoprotein</keyword>
<dbReference type="PANTHER" id="PTHR11640">
    <property type="entry name" value="NEPHRIN"/>
    <property type="match status" value="1"/>
</dbReference>
<evidence type="ECO:0000313" key="8">
    <source>
        <dbReference type="EMBL" id="AKN21714.1"/>
    </source>
</evidence>
<evidence type="ECO:0000256" key="5">
    <source>
        <dbReference type="ARBA" id="ARBA00023319"/>
    </source>
</evidence>
<dbReference type="OrthoDB" id="10028801at2759"/>
<dbReference type="SMART" id="SM00409">
    <property type="entry name" value="IG"/>
    <property type="match status" value="3"/>
</dbReference>
<feature type="domain" description="Ig-like" evidence="7">
    <location>
        <begin position="261"/>
        <end position="349"/>
    </location>
</feature>
<dbReference type="InterPro" id="IPR007110">
    <property type="entry name" value="Ig-like_dom"/>
</dbReference>
<feature type="transmembrane region" description="Helical" evidence="6">
    <location>
        <begin position="615"/>
        <end position="639"/>
    </location>
</feature>
<keyword evidence="2 6" id="KW-0472">Membrane</keyword>
<dbReference type="InterPro" id="IPR036179">
    <property type="entry name" value="Ig-like_dom_sf"/>
</dbReference>
<keyword evidence="6" id="KW-1133">Transmembrane helix</keyword>
<proteinExistence type="evidence at transcript level"/>
<evidence type="ECO:0000259" key="7">
    <source>
        <dbReference type="PROSITE" id="PS50835"/>
    </source>
</evidence>
<feature type="domain" description="Ig-like" evidence="7">
    <location>
        <begin position="511"/>
        <end position="608"/>
    </location>
</feature>
<dbReference type="PANTHER" id="PTHR11640:SF155">
    <property type="entry name" value="IG-LIKE DOMAIN-CONTAINING PROTEIN"/>
    <property type="match status" value="1"/>
</dbReference>
<dbReference type="Gene3D" id="2.60.40.10">
    <property type="entry name" value="Immunoglobulins"/>
    <property type="match status" value="4"/>
</dbReference>
<dbReference type="SMART" id="SM00406">
    <property type="entry name" value="IGv"/>
    <property type="match status" value="2"/>
</dbReference>
<dbReference type="SUPFAM" id="SSF48726">
    <property type="entry name" value="Immunoglobulin"/>
    <property type="match status" value="3"/>
</dbReference>
<dbReference type="Pfam" id="PF07679">
    <property type="entry name" value="I-set"/>
    <property type="match status" value="1"/>
</dbReference>
<dbReference type="InterPro" id="IPR013098">
    <property type="entry name" value="Ig_I-set"/>
</dbReference>
<feature type="domain" description="Ig-like" evidence="7">
    <location>
        <begin position="44"/>
        <end position="130"/>
    </location>
</feature>
<dbReference type="InterPro" id="IPR051275">
    <property type="entry name" value="Cell_adhesion_signaling"/>
</dbReference>
<evidence type="ECO:0000256" key="4">
    <source>
        <dbReference type="ARBA" id="ARBA00023180"/>
    </source>
</evidence>
<dbReference type="SMART" id="SM00408">
    <property type="entry name" value="IGc2"/>
    <property type="match status" value="3"/>
</dbReference>
<dbReference type="EMBL" id="KT163764">
    <property type="protein sequence ID" value="AKN21714.1"/>
    <property type="molecule type" value="mRNA"/>
</dbReference>
<evidence type="ECO:0000256" key="3">
    <source>
        <dbReference type="ARBA" id="ARBA00023157"/>
    </source>
</evidence>
<dbReference type="GO" id="GO:0098609">
    <property type="term" value="P:cell-cell adhesion"/>
    <property type="evidence" value="ECO:0007669"/>
    <property type="project" value="TreeGrafter"/>
</dbReference>
<dbReference type="CDD" id="cd00096">
    <property type="entry name" value="Ig"/>
    <property type="match status" value="2"/>
</dbReference>
<dbReference type="Pfam" id="PF00047">
    <property type="entry name" value="ig"/>
    <property type="match status" value="1"/>
</dbReference>
<dbReference type="InterPro" id="IPR003598">
    <property type="entry name" value="Ig_sub2"/>
</dbReference>
<dbReference type="GO" id="GO:0050839">
    <property type="term" value="F:cell adhesion molecule binding"/>
    <property type="evidence" value="ECO:0007669"/>
    <property type="project" value="TreeGrafter"/>
</dbReference>
<organism evidence="8">
    <name type="scientific">Schmidtea mediterranea</name>
    <name type="common">Freshwater planarian flatworm</name>
    <dbReference type="NCBI Taxonomy" id="79327"/>
    <lineage>
        <taxon>Eukaryota</taxon>
        <taxon>Metazoa</taxon>
        <taxon>Spiralia</taxon>
        <taxon>Lophotrochozoa</taxon>
        <taxon>Platyhelminthes</taxon>
        <taxon>Rhabditophora</taxon>
        <taxon>Seriata</taxon>
        <taxon>Tricladida</taxon>
        <taxon>Continenticola</taxon>
        <taxon>Geoplanoidea</taxon>
        <taxon>Dugesiidae</taxon>
        <taxon>Schmidtea</taxon>
    </lineage>
</organism>
<evidence type="ECO:0000256" key="2">
    <source>
        <dbReference type="ARBA" id="ARBA00023136"/>
    </source>
</evidence>